<dbReference type="GO" id="GO:0008930">
    <property type="term" value="F:methylthioadenosine nucleosidase activity"/>
    <property type="evidence" value="ECO:0007669"/>
    <property type="project" value="TreeGrafter"/>
</dbReference>
<feature type="domain" description="VWFA" evidence="2">
    <location>
        <begin position="708"/>
        <end position="903"/>
    </location>
</feature>
<dbReference type="Pfam" id="PF13531">
    <property type="entry name" value="SBP_bac_11"/>
    <property type="match status" value="1"/>
</dbReference>
<evidence type="ECO:0000313" key="3">
    <source>
        <dbReference type="EMBL" id="MBC2902551.1"/>
    </source>
</evidence>
<sequence>MIFTALPVEYEKVERHLKAAGATRSGPDELDGGTRAAVYELSGRVPWRVYLAKTGTGNTTTATAVSSWLAKVQPEAAFFVGIAAGRKDAVPRDVVISETVYEYQRGKQSEQGFHARPRSWEPPGEVLSTAEQVADELTPLITGSIHVKPIASGDTVIDSPYAPEHRIIRTHYEDTAAIETEGAGFARAVQSRASTGLKWLLIRGISDLADGDKKGLEAADGQKDAALNAAHVAVRILLALDIEPSAQPARSTATLSLRMPRKPGRPPVEPRAKGDPGPPPRRRPTVSGPGRRRLLWGVPLIATATILAVVAAQSFGGGDSGDDDKPPAASLPRCGKADTELHIAASVDKSESLRRAAEHYGHRSDGGTCVEVVIDDKNSGEAMRALTRGWGENDGPLPDVWSPAGGAWLSLARTNAKDETRGLFPEQAEPIVTSPLTIAMPRPMAEVLEWPENRFSWSELAGWSRNAKGFWGKKNRGKPDWGDFKLGKTNPEYSTSGLNATIGAFYAATGTSGELSKGRLDDSGNRAFVKDIEQSAVHYGDTTLTFTANLRRADEQNKDKAMSYISAVTLEESTVAAYNAGYPCGALSQEKVCEKTTKPETPLVSFYPTDGILFSDHPYIKLNNGMDEAKEAVADDFLTYLHAPETFARDFAPFGFRTHEGAVPKNSPLLTEANGVKPDTELDPLSTPQDDVLKHLLDIWPALRRPANVLLVIDTSGSMNDEITGTGDSKLQRLKQAETELLGEFTGSDKVGLWKFSDAEDLGGGADYRELVPLGPYHGASSKLMSENFRALEAEGATGLYDTLDAATEAMRDKYDPRAINAIVLLTDGRNEDRGSLTEEELLRHIRDTSQPQVRVFTIAYGSKADDRDKGGRSVLQRIADAGGGKMYDARNAETIEKVITSVISNF</sequence>
<feature type="compositionally biased region" description="Basic residues" evidence="1">
    <location>
        <begin position="280"/>
        <end position="291"/>
    </location>
</feature>
<dbReference type="RefSeq" id="WP_186282459.1">
    <property type="nucleotide sequence ID" value="NZ_JACMSF010000011.1"/>
</dbReference>
<comment type="caution">
    <text evidence="3">The sequence shown here is derived from an EMBL/GenBank/DDBJ whole genome shotgun (WGS) entry which is preliminary data.</text>
</comment>
<feature type="region of interest" description="Disordered" evidence="1">
    <location>
        <begin position="249"/>
        <end position="291"/>
    </location>
</feature>
<dbReference type="SUPFAM" id="SSF53300">
    <property type="entry name" value="vWA-like"/>
    <property type="match status" value="1"/>
</dbReference>
<dbReference type="AlphaFoldDB" id="A0A7X1J1T3"/>
<proteinExistence type="predicted"/>
<evidence type="ECO:0000259" key="2">
    <source>
        <dbReference type="PROSITE" id="PS50234"/>
    </source>
</evidence>
<accession>A0A7X1J1T3</accession>
<dbReference type="InterPro" id="IPR000845">
    <property type="entry name" value="Nucleoside_phosphorylase_d"/>
</dbReference>
<dbReference type="Pfam" id="PF00092">
    <property type="entry name" value="VWA"/>
    <property type="match status" value="1"/>
</dbReference>
<gene>
    <name evidence="3" type="ORF">H4N64_13205</name>
</gene>
<dbReference type="InterPro" id="IPR035994">
    <property type="entry name" value="Nucleoside_phosphorylase_sf"/>
</dbReference>
<keyword evidence="4" id="KW-1185">Reference proteome</keyword>
<name>A0A7X1J1T3_9ACTN</name>
<dbReference type="GO" id="GO:0005829">
    <property type="term" value="C:cytosol"/>
    <property type="evidence" value="ECO:0007669"/>
    <property type="project" value="TreeGrafter"/>
</dbReference>
<dbReference type="InterPro" id="IPR002035">
    <property type="entry name" value="VWF_A"/>
</dbReference>
<dbReference type="PANTHER" id="PTHR46832">
    <property type="entry name" value="5'-METHYLTHIOADENOSINE/S-ADENOSYLHOMOCYSTEINE NUCLEOSIDASE"/>
    <property type="match status" value="1"/>
</dbReference>
<dbReference type="SMART" id="SM00327">
    <property type="entry name" value="VWA"/>
    <property type="match status" value="1"/>
</dbReference>
<organism evidence="3 4">
    <name type="scientific">Streptomyces cupreus</name>
    <dbReference type="NCBI Taxonomy" id="2759956"/>
    <lineage>
        <taxon>Bacteria</taxon>
        <taxon>Bacillati</taxon>
        <taxon>Actinomycetota</taxon>
        <taxon>Actinomycetes</taxon>
        <taxon>Kitasatosporales</taxon>
        <taxon>Streptomycetaceae</taxon>
        <taxon>Streptomyces</taxon>
    </lineage>
</organism>
<dbReference type="Proteomes" id="UP000584670">
    <property type="component" value="Unassembled WGS sequence"/>
</dbReference>
<dbReference type="GO" id="GO:0019284">
    <property type="term" value="P:L-methionine salvage from S-adenosylmethionine"/>
    <property type="evidence" value="ECO:0007669"/>
    <property type="project" value="TreeGrafter"/>
</dbReference>
<dbReference type="Gene3D" id="3.40.50.410">
    <property type="entry name" value="von Willebrand factor, type A domain"/>
    <property type="match status" value="1"/>
</dbReference>
<reference evidence="3 4" key="1">
    <citation type="submission" date="2020-08" db="EMBL/GenBank/DDBJ databases">
        <title>Streptomyces sp. PSKA01 genome sequencing and assembly.</title>
        <authorList>
            <person name="Mandal S."/>
            <person name="Maiti P.K."/>
            <person name="Das P."/>
        </authorList>
    </citation>
    <scope>NUCLEOTIDE SEQUENCE [LARGE SCALE GENOMIC DNA]</scope>
    <source>
        <strain evidence="3 4">PSKA01</strain>
    </source>
</reference>
<evidence type="ECO:0000313" key="4">
    <source>
        <dbReference type="Proteomes" id="UP000584670"/>
    </source>
</evidence>
<protein>
    <submittedName>
        <fullName evidence="3">Substrate-binding domain-containing protein</fullName>
    </submittedName>
</protein>
<dbReference type="EMBL" id="JACMSF010000011">
    <property type="protein sequence ID" value="MBC2902551.1"/>
    <property type="molecule type" value="Genomic_DNA"/>
</dbReference>
<dbReference type="PANTHER" id="PTHR46832:SF1">
    <property type="entry name" value="5'-METHYLTHIOADENOSINE_S-ADENOSYLHOMOCYSTEINE NUCLEOSIDASE"/>
    <property type="match status" value="1"/>
</dbReference>
<dbReference type="SUPFAM" id="SSF53167">
    <property type="entry name" value="Purine and uridine phosphorylases"/>
    <property type="match status" value="1"/>
</dbReference>
<dbReference type="InterPro" id="IPR036465">
    <property type="entry name" value="vWFA_dom_sf"/>
</dbReference>
<dbReference type="Gene3D" id="3.40.50.1580">
    <property type="entry name" value="Nucleoside phosphorylase domain"/>
    <property type="match status" value="1"/>
</dbReference>
<dbReference type="GO" id="GO:0009116">
    <property type="term" value="P:nucleoside metabolic process"/>
    <property type="evidence" value="ECO:0007669"/>
    <property type="project" value="InterPro"/>
</dbReference>
<dbReference type="GO" id="GO:0008782">
    <property type="term" value="F:adenosylhomocysteine nucleosidase activity"/>
    <property type="evidence" value="ECO:0007669"/>
    <property type="project" value="TreeGrafter"/>
</dbReference>
<dbReference type="Pfam" id="PF01048">
    <property type="entry name" value="PNP_UDP_1"/>
    <property type="match status" value="1"/>
</dbReference>
<dbReference type="PROSITE" id="PS50234">
    <property type="entry name" value="VWFA"/>
    <property type="match status" value="1"/>
</dbReference>
<evidence type="ECO:0000256" key="1">
    <source>
        <dbReference type="SAM" id="MobiDB-lite"/>
    </source>
</evidence>